<keyword evidence="2" id="KW-1185">Reference proteome</keyword>
<reference evidence="1" key="1">
    <citation type="journal article" date="2021" name="Nat. Commun.">
        <title>Genetic determinants of endophytism in the Arabidopsis root mycobiome.</title>
        <authorList>
            <person name="Mesny F."/>
            <person name="Miyauchi S."/>
            <person name="Thiergart T."/>
            <person name="Pickel B."/>
            <person name="Atanasova L."/>
            <person name="Karlsson M."/>
            <person name="Huettel B."/>
            <person name="Barry K.W."/>
            <person name="Haridas S."/>
            <person name="Chen C."/>
            <person name="Bauer D."/>
            <person name="Andreopoulos W."/>
            <person name="Pangilinan J."/>
            <person name="LaButti K."/>
            <person name="Riley R."/>
            <person name="Lipzen A."/>
            <person name="Clum A."/>
            <person name="Drula E."/>
            <person name="Henrissat B."/>
            <person name="Kohler A."/>
            <person name="Grigoriev I.V."/>
            <person name="Martin F.M."/>
            <person name="Hacquard S."/>
        </authorList>
    </citation>
    <scope>NUCLEOTIDE SEQUENCE</scope>
    <source>
        <strain evidence="1">FSSC 5 MPI-SDFR-AT-0091</strain>
    </source>
</reference>
<accession>A0A9P9H3Q4</accession>
<gene>
    <name evidence="1" type="ORF">B0J15DRAFT_496074</name>
</gene>
<proteinExistence type="predicted"/>
<comment type="caution">
    <text evidence="1">The sequence shown here is derived from an EMBL/GenBank/DDBJ whole genome shotgun (WGS) entry which is preliminary data.</text>
</comment>
<sequence length="77" mass="8708">MIRFVSPSPGAFRLLGYLPLPMLQRYLHFCWLWVLSVELNGCGSCAVPCSRAGSTRNPHLTSSPFLNRCRCIFYLSV</sequence>
<protein>
    <submittedName>
        <fullName evidence="1">Uncharacterized protein</fullName>
    </submittedName>
</protein>
<dbReference type="EMBL" id="JAGTJS010000012">
    <property type="protein sequence ID" value="KAH7250456.1"/>
    <property type="molecule type" value="Genomic_DNA"/>
</dbReference>
<name>A0A9P9H3Q4_FUSSL</name>
<dbReference type="AlphaFoldDB" id="A0A9P9H3Q4"/>
<organism evidence="1 2">
    <name type="scientific">Fusarium solani</name>
    <name type="common">Filamentous fungus</name>
    <dbReference type="NCBI Taxonomy" id="169388"/>
    <lineage>
        <taxon>Eukaryota</taxon>
        <taxon>Fungi</taxon>
        <taxon>Dikarya</taxon>
        <taxon>Ascomycota</taxon>
        <taxon>Pezizomycotina</taxon>
        <taxon>Sordariomycetes</taxon>
        <taxon>Hypocreomycetidae</taxon>
        <taxon>Hypocreales</taxon>
        <taxon>Nectriaceae</taxon>
        <taxon>Fusarium</taxon>
        <taxon>Fusarium solani species complex</taxon>
    </lineage>
</organism>
<evidence type="ECO:0000313" key="1">
    <source>
        <dbReference type="EMBL" id="KAH7250456.1"/>
    </source>
</evidence>
<dbReference type="Proteomes" id="UP000736672">
    <property type="component" value="Unassembled WGS sequence"/>
</dbReference>
<evidence type="ECO:0000313" key="2">
    <source>
        <dbReference type="Proteomes" id="UP000736672"/>
    </source>
</evidence>